<accession>A0AAF0V239</accession>
<evidence type="ECO:0000313" key="2">
    <source>
        <dbReference type="Proteomes" id="UP001234989"/>
    </source>
</evidence>
<dbReference type="Proteomes" id="UP001234989">
    <property type="component" value="Chromosome 12"/>
</dbReference>
<dbReference type="AlphaFoldDB" id="A0AAF0V239"/>
<reference evidence="1" key="1">
    <citation type="submission" date="2023-08" db="EMBL/GenBank/DDBJ databases">
        <title>A de novo genome assembly of Solanum verrucosum Schlechtendal, a Mexican diploid species geographically isolated from the other diploid A-genome species in potato relatives.</title>
        <authorList>
            <person name="Hosaka K."/>
        </authorList>
    </citation>
    <scope>NUCLEOTIDE SEQUENCE</scope>
    <source>
        <tissue evidence="1">Young leaves</tissue>
    </source>
</reference>
<dbReference type="EMBL" id="CP133623">
    <property type="protein sequence ID" value="WMV57398.1"/>
    <property type="molecule type" value="Genomic_DNA"/>
</dbReference>
<proteinExistence type="predicted"/>
<name>A0AAF0V239_SOLVR</name>
<organism evidence="1 2">
    <name type="scientific">Solanum verrucosum</name>
    <dbReference type="NCBI Taxonomy" id="315347"/>
    <lineage>
        <taxon>Eukaryota</taxon>
        <taxon>Viridiplantae</taxon>
        <taxon>Streptophyta</taxon>
        <taxon>Embryophyta</taxon>
        <taxon>Tracheophyta</taxon>
        <taxon>Spermatophyta</taxon>
        <taxon>Magnoliopsida</taxon>
        <taxon>eudicotyledons</taxon>
        <taxon>Gunneridae</taxon>
        <taxon>Pentapetalae</taxon>
        <taxon>asterids</taxon>
        <taxon>lamiids</taxon>
        <taxon>Solanales</taxon>
        <taxon>Solanaceae</taxon>
        <taxon>Solanoideae</taxon>
        <taxon>Solaneae</taxon>
        <taxon>Solanum</taxon>
    </lineage>
</organism>
<keyword evidence="2" id="KW-1185">Reference proteome</keyword>
<gene>
    <name evidence="1" type="ORF">MTR67_050783</name>
</gene>
<feature type="non-terminal residue" evidence="1">
    <location>
        <position position="111"/>
    </location>
</feature>
<protein>
    <submittedName>
        <fullName evidence="1">Uncharacterized protein</fullName>
    </submittedName>
</protein>
<sequence>MISLTNRAQAHLHSLSLFHCSKLTDAGLKHVLDKNPNLSKESSVVHRRERRVREKRTVSMASPIGLMSLSRSWIDELELKVFHKQSLYLHEVVVRFAYCQPSLYPTKWDFT</sequence>
<evidence type="ECO:0000313" key="1">
    <source>
        <dbReference type="EMBL" id="WMV57398.1"/>
    </source>
</evidence>